<dbReference type="RefSeq" id="WP_354662616.1">
    <property type="nucleotide sequence ID" value="NZ_JBEXAC010000002.1"/>
</dbReference>
<keyword evidence="1" id="KW-0732">Signal</keyword>
<accession>A0ABV2TCP4</accession>
<dbReference type="Proteomes" id="UP001549749">
    <property type="component" value="Unassembled WGS sequence"/>
</dbReference>
<feature type="chain" id="PRO_5047379454" evidence="1">
    <location>
        <begin position="23"/>
        <end position="286"/>
    </location>
</feature>
<gene>
    <name evidence="2" type="ORF">ABR189_21880</name>
</gene>
<reference evidence="2 3" key="1">
    <citation type="submission" date="2024-06" db="EMBL/GenBank/DDBJ databases">
        <title>Chitinophaga defluvii sp. nov., isolated from municipal sewage.</title>
        <authorList>
            <person name="Zhang L."/>
        </authorList>
    </citation>
    <scope>NUCLEOTIDE SEQUENCE [LARGE SCALE GENOMIC DNA]</scope>
    <source>
        <strain evidence="2 3">H8</strain>
    </source>
</reference>
<evidence type="ECO:0000313" key="2">
    <source>
        <dbReference type="EMBL" id="MET7000055.1"/>
    </source>
</evidence>
<proteinExistence type="predicted"/>
<evidence type="ECO:0000313" key="3">
    <source>
        <dbReference type="Proteomes" id="UP001549749"/>
    </source>
</evidence>
<feature type="signal peptide" evidence="1">
    <location>
        <begin position="1"/>
        <end position="22"/>
    </location>
</feature>
<comment type="caution">
    <text evidence="2">The sequence shown here is derived from an EMBL/GenBank/DDBJ whole genome shotgun (WGS) entry which is preliminary data.</text>
</comment>
<keyword evidence="3" id="KW-1185">Reference proteome</keyword>
<organism evidence="2 3">
    <name type="scientific">Chitinophaga defluvii</name>
    <dbReference type="NCBI Taxonomy" id="3163343"/>
    <lineage>
        <taxon>Bacteria</taxon>
        <taxon>Pseudomonadati</taxon>
        <taxon>Bacteroidota</taxon>
        <taxon>Chitinophagia</taxon>
        <taxon>Chitinophagales</taxon>
        <taxon>Chitinophagaceae</taxon>
        <taxon>Chitinophaga</taxon>
    </lineage>
</organism>
<name>A0ABV2TCP4_9BACT</name>
<protein>
    <submittedName>
        <fullName evidence="2">Uncharacterized protein</fullName>
    </submittedName>
</protein>
<sequence>MKNRLVLFILLLLNLSSSAQFAGYYIAGPIEGNEEKVHFILEENGRFHIFNEGRYLNGEWKAVNKNKVNFVSGTMDLVDLFVSSGNKHPDQICFRGFGDRKAFVRIGKSDHAGAAFRPVYREEPQCPYEYYTYINVNRKECSEIAIAVKLPGQHKDTTAFVYTYAIPEKYDEIYAVVNSNAFPDGRNLSIEYKNGHYMVGNIELEKQATSPGLLAQILGTQLEQLNQDQIKVFRKALYIKNGTVEKLTPKRSRTAIQVIDNPVINFVCPDESQIPKLTLPPPKESQ</sequence>
<evidence type="ECO:0000256" key="1">
    <source>
        <dbReference type="SAM" id="SignalP"/>
    </source>
</evidence>
<dbReference type="EMBL" id="JBEXAC010000002">
    <property type="protein sequence ID" value="MET7000055.1"/>
    <property type="molecule type" value="Genomic_DNA"/>
</dbReference>